<keyword evidence="5 10" id="KW-0067">ATP-binding</keyword>
<gene>
    <name evidence="10 12" type="primary">bchN</name>
    <name evidence="12" type="ORF">EI684_11575</name>
</gene>
<evidence type="ECO:0000256" key="9">
    <source>
        <dbReference type="ARBA" id="ARBA00023171"/>
    </source>
</evidence>
<keyword evidence="10" id="KW-0077">Bacteriochlorophyll biosynthesis</keyword>
<keyword evidence="3 10" id="KW-0479">Metal-binding</keyword>
<keyword evidence="8 10" id="KW-0411">Iron-sulfur</keyword>
<evidence type="ECO:0000259" key="11">
    <source>
        <dbReference type="Pfam" id="PF00148"/>
    </source>
</evidence>
<accession>A0A426TZ36</accession>
<keyword evidence="2 10" id="KW-0602">Photosynthesis</keyword>
<keyword evidence="9 10" id="KW-0149">Chlorophyll biosynthesis</keyword>
<comment type="pathway">
    <text evidence="10">Porphyrin-containing compound metabolism; bacteriochlorophyll biosynthesis (light-independent).</text>
</comment>
<evidence type="ECO:0000256" key="1">
    <source>
        <dbReference type="ARBA" id="ARBA00022485"/>
    </source>
</evidence>
<dbReference type="GO" id="GO:0046872">
    <property type="term" value="F:metal ion binding"/>
    <property type="evidence" value="ECO:0007669"/>
    <property type="project" value="UniProtKB-KW"/>
</dbReference>
<keyword evidence="6 10" id="KW-0560">Oxidoreductase</keyword>
<comment type="subunit">
    <text evidence="10">Protochlorophyllide reductase is composed of three subunits; BchL, BchN and BchB. Forms a heterotetramer of two BchB and two BchN subunits.</text>
</comment>
<dbReference type="SUPFAM" id="SSF53807">
    <property type="entry name" value="Helical backbone' metal receptor"/>
    <property type="match status" value="1"/>
</dbReference>
<dbReference type="GO" id="GO:0051539">
    <property type="term" value="F:4 iron, 4 sulfur cluster binding"/>
    <property type="evidence" value="ECO:0007669"/>
    <property type="project" value="UniProtKB-UniRule"/>
</dbReference>
<comment type="similarity">
    <text evidence="10">Belongs to the BchN/ChlN family.</text>
</comment>
<dbReference type="Pfam" id="PF00148">
    <property type="entry name" value="Oxidored_nitro"/>
    <property type="match status" value="1"/>
</dbReference>
<dbReference type="EMBL" id="RSAS01000447">
    <property type="protein sequence ID" value="RRR71475.1"/>
    <property type="molecule type" value="Genomic_DNA"/>
</dbReference>
<reference evidence="12 13" key="1">
    <citation type="submission" date="2018-12" db="EMBL/GenBank/DDBJ databases">
        <title>Genome Sequence of Candidatus Viridilinea halotolerans isolated from saline sulfide-rich spring.</title>
        <authorList>
            <person name="Grouzdev D.S."/>
            <person name="Burganskaya E.I."/>
            <person name="Krutkina M.S."/>
            <person name="Sukhacheva M.V."/>
            <person name="Gorlenko V.M."/>
        </authorList>
    </citation>
    <scope>NUCLEOTIDE SEQUENCE [LARGE SCALE GENOMIC DNA]</scope>
    <source>
        <strain evidence="12">Chok-6</strain>
    </source>
</reference>
<feature type="binding site" evidence="10">
    <location>
        <position position="100"/>
    </location>
    <ligand>
        <name>[4Fe-4S] cluster</name>
        <dbReference type="ChEBI" id="CHEBI:49883"/>
        <note>ligand shared with heterodimeric partner</note>
    </ligand>
</feature>
<dbReference type="GO" id="GO:0016636">
    <property type="term" value="F:oxidoreductase activity, acting on the CH-CH group of donors, iron-sulfur protein as acceptor"/>
    <property type="evidence" value="ECO:0007669"/>
    <property type="project" value="UniProtKB-UniRule"/>
</dbReference>
<dbReference type="GO" id="GO:0019685">
    <property type="term" value="P:photosynthesis, dark reaction"/>
    <property type="evidence" value="ECO:0007669"/>
    <property type="project" value="InterPro"/>
</dbReference>
<comment type="cofactor">
    <cofactor evidence="10">
        <name>[4Fe-4S] cluster</name>
        <dbReference type="ChEBI" id="CHEBI:49883"/>
    </cofactor>
    <text evidence="10">Binds 1 [4Fe-4S] cluster per heterodimer. The cluster is bound at the heterodimer interface by residues from both subunits.</text>
</comment>
<dbReference type="NCBIfam" id="NF002768">
    <property type="entry name" value="PRK02842.1"/>
    <property type="match status" value="1"/>
</dbReference>
<dbReference type="GO" id="GO:0016730">
    <property type="term" value="F:oxidoreductase activity, acting on iron-sulfur proteins as donors"/>
    <property type="evidence" value="ECO:0007669"/>
    <property type="project" value="InterPro"/>
</dbReference>
<keyword evidence="1 10" id="KW-0004">4Fe-4S</keyword>
<comment type="caution">
    <text evidence="12">The sequence shown here is derived from an EMBL/GenBank/DDBJ whole genome shotgun (WGS) entry which is preliminary data.</text>
</comment>
<dbReference type="GO" id="GO:0005524">
    <property type="term" value="F:ATP binding"/>
    <property type="evidence" value="ECO:0007669"/>
    <property type="project" value="UniProtKB-UniRule"/>
</dbReference>
<dbReference type="UniPathway" id="UPA00671"/>
<dbReference type="InterPro" id="IPR050293">
    <property type="entry name" value="LIPOR_BchN/ChlN"/>
</dbReference>
<comment type="catalytic activity">
    <reaction evidence="10">
        <text>chlorophyllide a + oxidized 2[4Fe-4S]-[ferredoxin] + 2 ADP + 2 phosphate = protochlorophyllide a + reduced 2[4Fe-4S]-[ferredoxin] + 2 ATP + 2 H2O</text>
        <dbReference type="Rhea" id="RHEA:28202"/>
        <dbReference type="Rhea" id="RHEA-COMP:10002"/>
        <dbReference type="Rhea" id="RHEA-COMP:10004"/>
        <dbReference type="ChEBI" id="CHEBI:15377"/>
        <dbReference type="ChEBI" id="CHEBI:30616"/>
        <dbReference type="ChEBI" id="CHEBI:33722"/>
        <dbReference type="ChEBI" id="CHEBI:33723"/>
        <dbReference type="ChEBI" id="CHEBI:43474"/>
        <dbReference type="ChEBI" id="CHEBI:83348"/>
        <dbReference type="ChEBI" id="CHEBI:83350"/>
        <dbReference type="ChEBI" id="CHEBI:456216"/>
        <dbReference type="EC" id="1.3.7.7"/>
    </reaction>
</comment>
<evidence type="ECO:0000313" key="13">
    <source>
        <dbReference type="Proteomes" id="UP000280307"/>
    </source>
</evidence>
<feature type="binding site" evidence="10">
    <location>
        <position position="18"/>
    </location>
    <ligand>
        <name>[4Fe-4S] cluster</name>
        <dbReference type="ChEBI" id="CHEBI:49883"/>
        <note>ligand shared with heterodimeric partner</note>
    </ligand>
</feature>
<dbReference type="AlphaFoldDB" id="A0A426TZ36"/>
<dbReference type="HAMAP" id="MF_00352">
    <property type="entry name" value="ChlN_BchN"/>
    <property type="match status" value="1"/>
</dbReference>
<dbReference type="PIRSF" id="PIRSF000162">
    <property type="entry name" value="P_chlorophyll_rd"/>
    <property type="match status" value="1"/>
</dbReference>
<proteinExistence type="inferred from homology"/>
<evidence type="ECO:0000256" key="6">
    <source>
        <dbReference type="ARBA" id="ARBA00023002"/>
    </source>
</evidence>
<dbReference type="NCBIfam" id="TIGR01279">
    <property type="entry name" value="DPOR_bchN"/>
    <property type="match status" value="1"/>
</dbReference>
<dbReference type="PANTHER" id="PTHR39429">
    <property type="entry name" value="LIGHT-INDEPENDENT PROTOCHLOROPHYLLIDE REDUCTASE SUBUNIT N"/>
    <property type="match status" value="1"/>
</dbReference>
<comment type="function">
    <text evidence="10">Component of the dark-operative protochlorophyllide reductase (DPOR) that uses Mg-ATP and reduced ferredoxin to reduce ring D of protochlorophyllide (Pchlide) to form chlorophyllide a (Chlide). This reaction is light-independent. The NB-protein (BchN-BchB) is the catalytic component of the complex.</text>
</comment>
<evidence type="ECO:0000256" key="2">
    <source>
        <dbReference type="ARBA" id="ARBA00022531"/>
    </source>
</evidence>
<dbReference type="InterPro" id="IPR005970">
    <property type="entry name" value="Protochl_reductN"/>
</dbReference>
<evidence type="ECO:0000256" key="4">
    <source>
        <dbReference type="ARBA" id="ARBA00022741"/>
    </source>
</evidence>
<evidence type="ECO:0000256" key="10">
    <source>
        <dbReference type="HAMAP-Rule" id="MF_00352"/>
    </source>
</evidence>
<organism evidence="12 13">
    <name type="scientific">Candidatus Viridilinea halotolerans</name>
    <dbReference type="NCBI Taxonomy" id="2491704"/>
    <lineage>
        <taxon>Bacteria</taxon>
        <taxon>Bacillati</taxon>
        <taxon>Chloroflexota</taxon>
        <taxon>Chloroflexia</taxon>
        <taxon>Chloroflexales</taxon>
        <taxon>Chloroflexineae</taxon>
        <taxon>Oscillochloridaceae</taxon>
        <taxon>Candidatus Viridilinea</taxon>
    </lineage>
</organism>
<dbReference type="Proteomes" id="UP000280307">
    <property type="component" value="Unassembled WGS sequence"/>
</dbReference>
<evidence type="ECO:0000256" key="7">
    <source>
        <dbReference type="ARBA" id="ARBA00023004"/>
    </source>
</evidence>
<dbReference type="InterPro" id="IPR000510">
    <property type="entry name" value="Nase/OxRdtase_comp1"/>
</dbReference>
<evidence type="ECO:0000256" key="3">
    <source>
        <dbReference type="ARBA" id="ARBA00022723"/>
    </source>
</evidence>
<name>A0A426TZ36_9CHLR</name>
<evidence type="ECO:0000256" key="8">
    <source>
        <dbReference type="ARBA" id="ARBA00023014"/>
    </source>
</evidence>
<keyword evidence="7 10" id="KW-0408">Iron</keyword>
<keyword evidence="4 10" id="KW-0547">Nucleotide-binding</keyword>
<dbReference type="PANTHER" id="PTHR39429:SF3">
    <property type="entry name" value="LIGHT-INDEPENDENT PROTOCHLOROPHYLLIDE REDUCTASE SUBUNIT N"/>
    <property type="match status" value="1"/>
</dbReference>
<protein>
    <recommendedName>
        <fullName evidence="10">Light-independent protochlorophyllide reductase subunit N</fullName>
        <shortName evidence="10">DPOR subunit N</shortName>
        <shortName evidence="10">LI-POR subunit N</shortName>
        <ecNumber evidence="10">1.3.7.7</ecNumber>
    </recommendedName>
</protein>
<dbReference type="GO" id="GO:0036070">
    <property type="term" value="P:light-independent bacteriochlorophyll biosynthetic process"/>
    <property type="evidence" value="ECO:0007669"/>
    <property type="project" value="UniProtKB-UniRule"/>
</dbReference>
<feature type="binding site" evidence="10">
    <location>
        <position position="43"/>
    </location>
    <ligand>
        <name>[4Fe-4S] cluster</name>
        <dbReference type="ChEBI" id="CHEBI:49883"/>
        <note>ligand shared with heterodimeric partner</note>
    </ligand>
</feature>
<dbReference type="EC" id="1.3.7.7" evidence="10"/>
<evidence type="ECO:0000256" key="5">
    <source>
        <dbReference type="ARBA" id="ARBA00022840"/>
    </source>
</evidence>
<dbReference type="Gene3D" id="3.40.50.1980">
    <property type="entry name" value="Nitrogenase molybdenum iron protein domain"/>
    <property type="match status" value="3"/>
</dbReference>
<evidence type="ECO:0000313" key="12">
    <source>
        <dbReference type="EMBL" id="RRR71475.1"/>
    </source>
</evidence>
<feature type="domain" description="Nitrogenase/oxidoreductase component 1" evidence="11">
    <location>
        <begin position="18"/>
        <end position="387"/>
    </location>
</feature>
<sequence>MPPKAQFIREDGLYHSFCGLVSVGWLYQKIKDSFFLILGTHTCAHLLQNTLGVMIFARPRFAVSLLEEGDLSAAQPSIAEQIEEIKREHKPSVIFLLSSCTPEVMKVEFEGLAHSVSTAETPVLFVPASGLDFTFSQSEDSVLQALLPFCPKAPPEDKRVVFLGSVNDAIGDDFLLEAQKLGIPVAGFLPANHFHELPPIGPGTIIAPLQPFLPKVANLLMNERGATILSSLFPFGPDGCRAFWEDLAAHFGLKVDLAEREAQAWARISEHTALLKDKKVFFASDTLLELPLARFARAAGANVVECSTPHINRRFHARELERLEGVRLVEQANFERQLRSMADDQPDLVISNIITANPLTGHGIVAKWGTEFIFSPIHGWAGVNTLVGLFTRVMRRRAKLDTIALDPVWTAGVMPSMPEGEFKL</sequence>